<name>A0ACC0B5V7_CATRO</name>
<reference evidence="2" key="1">
    <citation type="journal article" date="2023" name="Nat. Plants">
        <title>Single-cell RNA sequencing provides a high-resolution roadmap for understanding the multicellular compartmentation of specialized metabolism.</title>
        <authorList>
            <person name="Sun S."/>
            <person name="Shen X."/>
            <person name="Li Y."/>
            <person name="Li Y."/>
            <person name="Wang S."/>
            <person name="Li R."/>
            <person name="Zhang H."/>
            <person name="Shen G."/>
            <person name="Guo B."/>
            <person name="Wei J."/>
            <person name="Xu J."/>
            <person name="St-Pierre B."/>
            <person name="Chen S."/>
            <person name="Sun C."/>
        </authorList>
    </citation>
    <scope>NUCLEOTIDE SEQUENCE [LARGE SCALE GENOMIC DNA]</scope>
</reference>
<proteinExistence type="predicted"/>
<accession>A0ACC0B5V7</accession>
<comment type="caution">
    <text evidence="1">The sequence shown here is derived from an EMBL/GenBank/DDBJ whole genome shotgun (WGS) entry which is preliminary data.</text>
</comment>
<protein>
    <submittedName>
        <fullName evidence="1">Uncharacterized protein</fullName>
    </submittedName>
</protein>
<keyword evidence="2" id="KW-1185">Reference proteome</keyword>
<evidence type="ECO:0000313" key="1">
    <source>
        <dbReference type="EMBL" id="KAI5668021.1"/>
    </source>
</evidence>
<sequence length="344" mass="38047">MYTFIHKLVFLGLLFIIALGFSNNLADGSISPNLWQSINRINQKGDCLGIVVPNSFELRPLLQSPSYVPHSKFPDIDFAGRRFRIATVANKSVIIVMTGLSMLNAGITTQLLLTLFKVKGVLHLGIAGNANPNLQIGDVTIPQYWAHIGLWNWQRFGDGPDDELALESNGDYTRSIGNLKFSDFGTDETNNNTLNSVWFQPEEVFPIDGTPEMRQFAFWVPTNPNYFSLAEKLEGMELGRCVNSTCLPRIPMVIRVERGISSNTFLDNAAYREFLYSKFNATSIDMESASVALICLQQRTPFIAIRALSDLAGGGSSVSNEAASFAPLAAQNAVDVLIRFISYM</sequence>
<gene>
    <name evidence="1" type="ORF">M9H77_17874</name>
</gene>
<dbReference type="EMBL" id="CM044704">
    <property type="protein sequence ID" value="KAI5668021.1"/>
    <property type="molecule type" value="Genomic_DNA"/>
</dbReference>
<dbReference type="Proteomes" id="UP001060085">
    <property type="component" value="Linkage Group LG04"/>
</dbReference>
<organism evidence="1 2">
    <name type="scientific">Catharanthus roseus</name>
    <name type="common">Madagascar periwinkle</name>
    <name type="synonym">Vinca rosea</name>
    <dbReference type="NCBI Taxonomy" id="4058"/>
    <lineage>
        <taxon>Eukaryota</taxon>
        <taxon>Viridiplantae</taxon>
        <taxon>Streptophyta</taxon>
        <taxon>Embryophyta</taxon>
        <taxon>Tracheophyta</taxon>
        <taxon>Spermatophyta</taxon>
        <taxon>Magnoliopsida</taxon>
        <taxon>eudicotyledons</taxon>
        <taxon>Gunneridae</taxon>
        <taxon>Pentapetalae</taxon>
        <taxon>asterids</taxon>
        <taxon>lamiids</taxon>
        <taxon>Gentianales</taxon>
        <taxon>Apocynaceae</taxon>
        <taxon>Rauvolfioideae</taxon>
        <taxon>Vinceae</taxon>
        <taxon>Catharanthinae</taxon>
        <taxon>Catharanthus</taxon>
    </lineage>
</organism>
<evidence type="ECO:0000313" key="2">
    <source>
        <dbReference type="Proteomes" id="UP001060085"/>
    </source>
</evidence>